<dbReference type="PROSITE" id="PS51123">
    <property type="entry name" value="OMPA_2"/>
    <property type="match status" value="1"/>
</dbReference>
<evidence type="ECO:0000259" key="6">
    <source>
        <dbReference type="PROSITE" id="PS51123"/>
    </source>
</evidence>
<feature type="chain" id="PRO_5003258430" evidence="5">
    <location>
        <begin position="20"/>
        <end position="593"/>
    </location>
</feature>
<feature type="signal peptide" evidence="5">
    <location>
        <begin position="1"/>
        <end position="19"/>
    </location>
</feature>
<evidence type="ECO:0000256" key="5">
    <source>
        <dbReference type="SAM" id="SignalP"/>
    </source>
</evidence>
<dbReference type="STRING" id="762903.Pedsa_2444"/>
<dbReference type="eggNOG" id="COG2885">
    <property type="taxonomic scope" value="Bacteria"/>
</dbReference>
<dbReference type="InterPro" id="IPR006665">
    <property type="entry name" value="OmpA-like"/>
</dbReference>
<dbReference type="Gene3D" id="3.30.1330.60">
    <property type="entry name" value="OmpA-like domain"/>
    <property type="match status" value="1"/>
</dbReference>
<dbReference type="Pfam" id="PF00691">
    <property type="entry name" value="OmpA"/>
    <property type="match status" value="1"/>
</dbReference>
<dbReference type="InterPro" id="IPR006664">
    <property type="entry name" value="OMP_bac"/>
</dbReference>
<comment type="subcellular location">
    <subcellularLocation>
        <location evidence="1">Cell outer membrane</location>
    </subcellularLocation>
</comment>
<dbReference type="Proteomes" id="UP000000310">
    <property type="component" value="Chromosome"/>
</dbReference>
<gene>
    <name evidence="7" type="ordered locus">Pedsa_2444</name>
</gene>
<name>F0SES4_PSESL</name>
<dbReference type="HOGENOM" id="CLU_477144_0_0_10"/>
<sequence length="593" mass="66340">MRKIWLILAIQLMANIVCGQNTRSNEKERGQWQGMIFGGIAMPMGSYKKDLSMAKNGPLIGLAVDKYFKGNRFGIGLDLRAFQNNIGYNPDTLYFANGFIAPTFVNPKRYRHFTAAIGPTYKASVSKFEIEAFLKGGVIFQEFPEYYSDLTVNNLAYFRLENTNNPKNNAKAWIGLGGVRVAYKLSPAIAVFLQGDYLNTFGSSFRKDSGEFHYRKYEPLKPIQATDVVTIIQDRPVDIYNYFQEIPTDYKNHTQTLNVTAGIKFTFGRSKKEPVKQPEPVKAVVPVPQSKDILIVVKDKQTGLALSGVTVNIRNGSETYTSITNANGEADRLKDAKRGNYEISGVKNAIAAEDAKIIDTDFNQAGSTIYREILHDDPRFTLIGETVLLKDGSKLSGINTVLTKTAINTNMNQTSDAEGKFIYQLDQQSDYTIVANQAGKFSQTEQVTTKGLNRSQTLYVILKLGVDNIESGKTFVLKNINYDFDKSDIRPDAARILDNLVNILKQNPSLRIELSSHTDSRGSDAYNLRLSQKRAESAVKYLVDRGIDKSRLVARGFGETKLLNKCANEVDCTDAEHEVNRRTEVKVLKYSTE</sequence>
<keyword evidence="3" id="KW-0998">Cell outer membrane</keyword>
<evidence type="ECO:0000313" key="8">
    <source>
        <dbReference type="Proteomes" id="UP000000310"/>
    </source>
</evidence>
<feature type="domain" description="OmpA-like" evidence="6">
    <location>
        <begin position="471"/>
        <end position="591"/>
    </location>
</feature>
<evidence type="ECO:0000256" key="3">
    <source>
        <dbReference type="ARBA" id="ARBA00023237"/>
    </source>
</evidence>
<organism evidence="7 8">
    <name type="scientific">Pseudopedobacter saltans (strain ATCC 51119 / DSM 12145 / JCM 21818 / CCUG 39354 / LMG 10337 / NBRC 100064 / NCIMB 13643)</name>
    <name type="common">Pedobacter saltans</name>
    <dbReference type="NCBI Taxonomy" id="762903"/>
    <lineage>
        <taxon>Bacteria</taxon>
        <taxon>Pseudomonadati</taxon>
        <taxon>Bacteroidota</taxon>
        <taxon>Sphingobacteriia</taxon>
        <taxon>Sphingobacteriales</taxon>
        <taxon>Sphingobacteriaceae</taxon>
        <taxon>Pseudopedobacter</taxon>
    </lineage>
</organism>
<dbReference type="AlphaFoldDB" id="F0SES4"/>
<dbReference type="PRINTS" id="PR01021">
    <property type="entry name" value="OMPADOMAIN"/>
</dbReference>
<evidence type="ECO:0000256" key="2">
    <source>
        <dbReference type="ARBA" id="ARBA00023136"/>
    </source>
</evidence>
<reference evidence="7 8" key="1">
    <citation type="journal article" date="2011" name="Stand. Genomic Sci.">
        <title>Complete genome sequence of the gliding, heparinolytic Pedobacter saltans type strain (113).</title>
        <authorList>
            <person name="Liolios K."/>
            <person name="Sikorski J."/>
            <person name="Lu M."/>
            <person name="Nolan M."/>
            <person name="Lapidus A."/>
            <person name="Lucas S."/>
            <person name="Hammon N."/>
            <person name="Deshpande S."/>
            <person name="Cheng J.F."/>
            <person name="Tapia R."/>
            <person name="Han C."/>
            <person name="Goodwin L."/>
            <person name="Pitluck S."/>
            <person name="Huntemann M."/>
            <person name="Ivanova N."/>
            <person name="Pagani I."/>
            <person name="Mavromatis K."/>
            <person name="Ovchinikova G."/>
            <person name="Pati A."/>
            <person name="Chen A."/>
            <person name="Palaniappan K."/>
            <person name="Land M."/>
            <person name="Hauser L."/>
            <person name="Brambilla E.M."/>
            <person name="Kotsyurbenko O."/>
            <person name="Rohde M."/>
            <person name="Tindall B.J."/>
            <person name="Abt B."/>
            <person name="Goker M."/>
            <person name="Detter J.C."/>
            <person name="Woyke T."/>
            <person name="Bristow J."/>
            <person name="Eisen J.A."/>
            <person name="Markowitz V."/>
            <person name="Hugenholtz P."/>
            <person name="Klenk H.P."/>
            <person name="Kyrpides N.C."/>
        </authorList>
    </citation>
    <scope>NUCLEOTIDE SEQUENCE [LARGE SCALE GENOMIC DNA]</scope>
    <source>
        <strain evidence="8">ATCC 51119 / DSM 12145 / JCM 21818 / LMG 10337 / NBRC 100064 / NCIMB 13643</strain>
    </source>
</reference>
<accession>F0SES4</accession>
<dbReference type="CDD" id="cd07185">
    <property type="entry name" value="OmpA_C-like"/>
    <property type="match status" value="1"/>
</dbReference>
<dbReference type="EMBL" id="CP002545">
    <property type="protein sequence ID" value="ADY52990.1"/>
    <property type="molecule type" value="Genomic_DNA"/>
</dbReference>
<dbReference type="OrthoDB" id="9809364at2"/>
<evidence type="ECO:0000256" key="1">
    <source>
        <dbReference type="ARBA" id="ARBA00004442"/>
    </source>
</evidence>
<proteinExistence type="predicted"/>
<evidence type="ECO:0000313" key="7">
    <source>
        <dbReference type="EMBL" id="ADY52990.1"/>
    </source>
</evidence>
<dbReference type="GO" id="GO:0009279">
    <property type="term" value="C:cell outer membrane"/>
    <property type="evidence" value="ECO:0007669"/>
    <property type="project" value="UniProtKB-SubCell"/>
</dbReference>
<keyword evidence="2 4" id="KW-0472">Membrane</keyword>
<dbReference type="PANTHER" id="PTHR30329">
    <property type="entry name" value="STATOR ELEMENT OF FLAGELLAR MOTOR COMPLEX"/>
    <property type="match status" value="1"/>
</dbReference>
<dbReference type="SUPFAM" id="SSF103088">
    <property type="entry name" value="OmpA-like"/>
    <property type="match status" value="1"/>
</dbReference>
<evidence type="ECO:0000256" key="4">
    <source>
        <dbReference type="PROSITE-ProRule" id="PRU00473"/>
    </source>
</evidence>
<reference evidence="8" key="2">
    <citation type="submission" date="2011-02" db="EMBL/GenBank/DDBJ databases">
        <title>The complete genome of Pedobacter saltans DSM 12145.</title>
        <authorList>
            <consortium name="US DOE Joint Genome Institute (JGI-PGF)"/>
            <person name="Lucas S."/>
            <person name="Copeland A."/>
            <person name="Lapidus A."/>
            <person name="Bruce D."/>
            <person name="Goodwin L."/>
            <person name="Pitluck S."/>
            <person name="Kyrpides N."/>
            <person name="Mavromatis K."/>
            <person name="Pagani I."/>
            <person name="Ivanova N."/>
            <person name="Ovchinnikova G."/>
            <person name="Lu M."/>
            <person name="Detter J.C."/>
            <person name="Han C."/>
            <person name="Land M."/>
            <person name="Hauser L."/>
            <person name="Markowitz V."/>
            <person name="Cheng J.-F."/>
            <person name="Hugenholtz P."/>
            <person name="Woyke T."/>
            <person name="Wu D."/>
            <person name="Tindall B."/>
            <person name="Pomrenke H.G."/>
            <person name="Brambilla E."/>
            <person name="Klenk H.-P."/>
            <person name="Eisen J.A."/>
        </authorList>
    </citation>
    <scope>NUCLEOTIDE SEQUENCE [LARGE SCALE GENOMIC DNA]</scope>
    <source>
        <strain evidence="8">ATCC 51119 / DSM 12145 / JCM 21818 / LMG 10337 / NBRC 100064 / NCIMB 13643</strain>
    </source>
</reference>
<dbReference type="PANTHER" id="PTHR30329:SF21">
    <property type="entry name" value="LIPOPROTEIN YIAD-RELATED"/>
    <property type="match status" value="1"/>
</dbReference>
<protein>
    <submittedName>
        <fullName evidence="7">OmpA/MotB domain protein</fullName>
    </submittedName>
</protein>
<keyword evidence="8" id="KW-1185">Reference proteome</keyword>
<keyword evidence="5" id="KW-0732">Signal</keyword>
<dbReference type="InterPro" id="IPR036737">
    <property type="entry name" value="OmpA-like_sf"/>
</dbReference>
<dbReference type="RefSeq" id="WP_013633475.1">
    <property type="nucleotide sequence ID" value="NC_015177.1"/>
</dbReference>
<dbReference type="InterPro" id="IPR050330">
    <property type="entry name" value="Bact_OuterMem_StrucFunc"/>
</dbReference>
<dbReference type="KEGG" id="psn:Pedsa_2444"/>